<evidence type="ECO:0000313" key="2">
    <source>
        <dbReference type="Proteomes" id="UP000724874"/>
    </source>
</evidence>
<name>A0A9P5NSU2_GYMJU</name>
<gene>
    <name evidence="1" type="ORF">CPB84DRAFT_698192</name>
</gene>
<evidence type="ECO:0000313" key="1">
    <source>
        <dbReference type="EMBL" id="KAF8904092.1"/>
    </source>
</evidence>
<keyword evidence="2" id="KW-1185">Reference proteome</keyword>
<dbReference type="AlphaFoldDB" id="A0A9P5NSU2"/>
<proteinExistence type="predicted"/>
<protein>
    <submittedName>
        <fullName evidence="1">Uncharacterized protein</fullName>
    </submittedName>
</protein>
<accession>A0A9P5NSU2</accession>
<dbReference type="Proteomes" id="UP000724874">
    <property type="component" value="Unassembled WGS sequence"/>
</dbReference>
<sequence>MWLIEPEDAAMETPGQGGGGQGGEVVPGLLAGSYKFRSTDTRRLFVSFTRNGNDWYISADTDLKANKIKVEQKGNGVILYYSVNRLKIYISVNGSNQVVGVVNNDSYVWTIVPGAQSGQYFITASNGQVLSLPVSGGTGSAFTVEPQTQDARKLWQFVP</sequence>
<organism evidence="1 2">
    <name type="scientific">Gymnopilus junonius</name>
    <name type="common">Spectacular rustgill mushroom</name>
    <name type="synonym">Gymnopilus spectabilis subsp. junonius</name>
    <dbReference type="NCBI Taxonomy" id="109634"/>
    <lineage>
        <taxon>Eukaryota</taxon>
        <taxon>Fungi</taxon>
        <taxon>Dikarya</taxon>
        <taxon>Basidiomycota</taxon>
        <taxon>Agaricomycotina</taxon>
        <taxon>Agaricomycetes</taxon>
        <taxon>Agaricomycetidae</taxon>
        <taxon>Agaricales</taxon>
        <taxon>Agaricineae</taxon>
        <taxon>Hymenogastraceae</taxon>
        <taxon>Gymnopilus</taxon>
    </lineage>
</organism>
<comment type="caution">
    <text evidence="1">The sequence shown here is derived from an EMBL/GenBank/DDBJ whole genome shotgun (WGS) entry which is preliminary data.</text>
</comment>
<dbReference type="Gene3D" id="2.80.10.50">
    <property type="match status" value="1"/>
</dbReference>
<dbReference type="EMBL" id="JADNYJ010000027">
    <property type="protein sequence ID" value="KAF8904092.1"/>
    <property type="molecule type" value="Genomic_DNA"/>
</dbReference>
<reference evidence="1" key="1">
    <citation type="submission" date="2020-11" db="EMBL/GenBank/DDBJ databases">
        <authorList>
            <consortium name="DOE Joint Genome Institute"/>
            <person name="Ahrendt S."/>
            <person name="Riley R."/>
            <person name="Andreopoulos W."/>
            <person name="LaButti K."/>
            <person name="Pangilinan J."/>
            <person name="Ruiz-duenas F.J."/>
            <person name="Barrasa J.M."/>
            <person name="Sanchez-Garcia M."/>
            <person name="Camarero S."/>
            <person name="Miyauchi S."/>
            <person name="Serrano A."/>
            <person name="Linde D."/>
            <person name="Babiker R."/>
            <person name="Drula E."/>
            <person name="Ayuso-Fernandez I."/>
            <person name="Pacheco R."/>
            <person name="Padilla G."/>
            <person name="Ferreira P."/>
            <person name="Barriuso J."/>
            <person name="Kellner H."/>
            <person name="Castanera R."/>
            <person name="Alfaro M."/>
            <person name="Ramirez L."/>
            <person name="Pisabarro A.G."/>
            <person name="Kuo A."/>
            <person name="Tritt A."/>
            <person name="Lipzen A."/>
            <person name="He G."/>
            <person name="Yan M."/>
            <person name="Ng V."/>
            <person name="Cullen D."/>
            <person name="Martin F."/>
            <person name="Rosso M.-N."/>
            <person name="Henrissat B."/>
            <person name="Hibbett D."/>
            <person name="Martinez A.T."/>
            <person name="Grigoriev I.V."/>
        </authorList>
    </citation>
    <scope>NUCLEOTIDE SEQUENCE</scope>
    <source>
        <strain evidence="1">AH 44721</strain>
    </source>
</reference>